<dbReference type="Proteomes" id="UP001302349">
    <property type="component" value="Chromosome"/>
</dbReference>
<reference evidence="2 3" key="1">
    <citation type="journal article" date="2023" name="Microbiol. Resour. Announc.">
        <title>Complete Genome Sequence of Imperialibacter roseus strain P4T.</title>
        <authorList>
            <person name="Tizabi D.R."/>
            <person name="Bachvaroff T."/>
            <person name="Hill R.T."/>
        </authorList>
    </citation>
    <scope>NUCLEOTIDE SEQUENCE [LARGE SCALE GENOMIC DNA]</scope>
    <source>
        <strain evidence="2 3">P4T</strain>
    </source>
</reference>
<evidence type="ECO:0000256" key="1">
    <source>
        <dbReference type="SAM" id="MobiDB-lite"/>
    </source>
</evidence>
<evidence type="ECO:0008006" key="4">
    <source>
        <dbReference type="Google" id="ProtNLM"/>
    </source>
</evidence>
<name>A0ABZ0IPD4_9BACT</name>
<sequence>MKNTIKLALFSAVVIGYITSCTPSTKETNDGQSEFVENPPAEGFDEKNSDPVAIKLADDVMTSMGGRNNWDATRFLAWNFFGARKHLWDKQTGDVRIEAPRDSTIILMNINTMTGRVMKKGQEFTSPDSLSKYLERGKSWWINDSYWLFMPFKLKDSGVTLQYIGEDTTMDGRNAHVLSLLFKGVGVTPDNGYKVYVDMEQSLITQWAYYKDAYQDEPNFVLPWVNYKPYGKILLSGDRGQRQITEISVLETVPEGSFTEFSPIIL</sequence>
<organism evidence="2 3">
    <name type="scientific">Imperialibacter roseus</name>
    <dbReference type="NCBI Taxonomy" id="1324217"/>
    <lineage>
        <taxon>Bacteria</taxon>
        <taxon>Pseudomonadati</taxon>
        <taxon>Bacteroidota</taxon>
        <taxon>Cytophagia</taxon>
        <taxon>Cytophagales</taxon>
        <taxon>Flammeovirgaceae</taxon>
        <taxon>Imperialibacter</taxon>
    </lineage>
</organism>
<dbReference type="EMBL" id="CP136051">
    <property type="protein sequence ID" value="WOK06372.1"/>
    <property type="molecule type" value="Genomic_DNA"/>
</dbReference>
<evidence type="ECO:0000313" key="2">
    <source>
        <dbReference type="EMBL" id="WOK06372.1"/>
    </source>
</evidence>
<gene>
    <name evidence="2" type="ORF">RT717_25180</name>
</gene>
<evidence type="ECO:0000313" key="3">
    <source>
        <dbReference type="Proteomes" id="UP001302349"/>
    </source>
</evidence>
<keyword evidence="3" id="KW-1185">Reference proteome</keyword>
<dbReference type="RefSeq" id="WP_317489096.1">
    <property type="nucleotide sequence ID" value="NZ_CP136051.1"/>
</dbReference>
<proteinExistence type="predicted"/>
<feature type="region of interest" description="Disordered" evidence="1">
    <location>
        <begin position="24"/>
        <end position="48"/>
    </location>
</feature>
<protein>
    <recommendedName>
        <fullName evidence="4">Lipoprotein</fullName>
    </recommendedName>
</protein>
<accession>A0ABZ0IPD4</accession>